<evidence type="ECO:0000313" key="10">
    <source>
        <dbReference type="Proteomes" id="UP000199754"/>
    </source>
</evidence>
<dbReference type="Pfam" id="PF03328">
    <property type="entry name" value="HpcH_HpaI"/>
    <property type="match status" value="1"/>
</dbReference>
<evidence type="ECO:0000256" key="1">
    <source>
        <dbReference type="ARBA" id="ARBA00001968"/>
    </source>
</evidence>
<dbReference type="PANTHER" id="PTHR30502">
    <property type="entry name" value="2-KETO-3-DEOXY-L-RHAMNONATE ALDOLASE"/>
    <property type="match status" value="1"/>
</dbReference>
<dbReference type="InterPro" id="IPR050251">
    <property type="entry name" value="HpcH-HpaI_aldolase"/>
</dbReference>
<evidence type="ECO:0000256" key="4">
    <source>
        <dbReference type="ARBA" id="ARBA00023239"/>
    </source>
</evidence>
<dbReference type="SUPFAM" id="SSF51621">
    <property type="entry name" value="Phosphoenolpyruvate/pyruvate domain"/>
    <property type="match status" value="1"/>
</dbReference>
<protein>
    <recommendedName>
        <fullName evidence="7">Hydroxypyruvate/pyruvate aldolase</fullName>
    </recommendedName>
</protein>
<dbReference type="STRING" id="1402135.SAMN05444149_104382"/>
<feature type="domain" description="HpcH/HpaI aldolase/citrate lyase" evidence="8">
    <location>
        <begin position="19"/>
        <end position="245"/>
    </location>
</feature>
<gene>
    <name evidence="9" type="primary">bphF</name>
    <name evidence="9" type="ORF">SULPSESMR1_02999</name>
</gene>
<dbReference type="InterPro" id="IPR040442">
    <property type="entry name" value="Pyrv_kinase-like_dom_sf"/>
</dbReference>
<dbReference type="AlphaFoldDB" id="A0A221K4H4"/>
<evidence type="ECO:0000256" key="5">
    <source>
        <dbReference type="ARBA" id="ARBA00023317"/>
    </source>
</evidence>
<keyword evidence="5" id="KW-0670">Pyruvate</keyword>
<dbReference type="RefSeq" id="WP_089421523.1">
    <property type="nucleotide sequence ID" value="NZ_CP022415.1"/>
</dbReference>
<dbReference type="OrthoDB" id="9802624at2"/>
<dbReference type="EMBL" id="CP022415">
    <property type="protein sequence ID" value="ASM73780.1"/>
    <property type="molecule type" value="Genomic_DNA"/>
</dbReference>
<name>A0A221K4H4_9RHOB</name>
<comment type="catalytic activity">
    <reaction evidence="6">
        <text>D-glyceraldehyde + pyruvate = 2-dehydro-3-deoxy-L-galactonate</text>
        <dbReference type="Rhea" id="RHEA:80055"/>
        <dbReference type="ChEBI" id="CHEBI:15361"/>
        <dbReference type="ChEBI" id="CHEBI:17378"/>
        <dbReference type="ChEBI" id="CHEBI:75545"/>
    </reaction>
</comment>
<evidence type="ECO:0000259" key="8">
    <source>
        <dbReference type="Pfam" id="PF03328"/>
    </source>
</evidence>
<accession>A0A221K4H4</accession>
<keyword evidence="3" id="KW-0479">Metal-binding</keyword>
<evidence type="ECO:0000313" key="9">
    <source>
        <dbReference type="EMBL" id="ASM73780.1"/>
    </source>
</evidence>
<dbReference type="Gene3D" id="3.20.20.60">
    <property type="entry name" value="Phosphoenolpyruvate-binding domains"/>
    <property type="match status" value="1"/>
</dbReference>
<comment type="similarity">
    <text evidence="2">Belongs to the HpcH/HpaI aldolase family.</text>
</comment>
<evidence type="ECO:0000256" key="3">
    <source>
        <dbReference type="ARBA" id="ARBA00022723"/>
    </source>
</evidence>
<evidence type="ECO:0000256" key="7">
    <source>
        <dbReference type="ARBA" id="ARBA00068169"/>
    </source>
</evidence>
<dbReference type="KEGG" id="spse:SULPSESMR1_02999"/>
<reference evidence="9 10" key="1">
    <citation type="submission" date="2017-07" db="EMBL/GenBank/DDBJ databases">
        <title>Genome Sequence of Sulfitobacter pseudonitzschiae Strain SMR1 Isolated from a culture of the Diatom Skeletonema marinoi.</title>
        <authorList>
            <person name="Topel M."/>
            <person name="Pinder M.I.M."/>
            <person name="Johansson O.N."/>
            <person name="Kourtchenko O."/>
            <person name="Godhe A."/>
            <person name="Clarke A.K."/>
        </authorList>
    </citation>
    <scope>NUCLEOTIDE SEQUENCE [LARGE SCALE GENOMIC DNA]</scope>
    <source>
        <strain evidence="9 10">SMR1</strain>
    </source>
</reference>
<dbReference type="InterPro" id="IPR005000">
    <property type="entry name" value="Aldolase/citrate-lyase_domain"/>
</dbReference>
<proteinExistence type="inferred from homology"/>
<sequence>MPAPINTFKQALANGKTVMGCWLSLGTVNTAELMGAMGFDWLLIDGEHTPYDISTIRDQLMALAASPSHAAVRVPVGETWMIKQVLDCGAQTVLVPMVESADQARQLVRTMKYPPFGIRGVGYSSTRAAGFGTIPDYGQTADDQTCLLVQVENRAGLAALDDILEIDGIDGVFIGPADLSADLGHMGNLSHPDVMDAILDATRRIAAAGKAPGILSSDESVLIAAMEAGARFVAVGVDASLLANAARAAANRWVK</sequence>
<evidence type="ECO:0000256" key="6">
    <source>
        <dbReference type="ARBA" id="ARBA00045074"/>
    </source>
</evidence>
<dbReference type="Proteomes" id="UP000199754">
    <property type="component" value="Chromosome"/>
</dbReference>
<dbReference type="GO" id="GO:0005737">
    <property type="term" value="C:cytoplasm"/>
    <property type="evidence" value="ECO:0007669"/>
    <property type="project" value="TreeGrafter"/>
</dbReference>
<dbReference type="GO" id="GO:0016832">
    <property type="term" value="F:aldehyde-lyase activity"/>
    <property type="evidence" value="ECO:0007669"/>
    <property type="project" value="UniProtKB-ARBA"/>
</dbReference>
<comment type="cofactor">
    <cofactor evidence="1">
        <name>a divalent metal cation</name>
        <dbReference type="ChEBI" id="CHEBI:60240"/>
    </cofactor>
</comment>
<dbReference type="InterPro" id="IPR015813">
    <property type="entry name" value="Pyrv/PenolPyrv_kinase-like_dom"/>
</dbReference>
<keyword evidence="10" id="KW-1185">Reference proteome</keyword>
<evidence type="ECO:0000256" key="2">
    <source>
        <dbReference type="ARBA" id="ARBA00005568"/>
    </source>
</evidence>
<dbReference type="GO" id="GO:0046872">
    <property type="term" value="F:metal ion binding"/>
    <property type="evidence" value="ECO:0007669"/>
    <property type="project" value="UniProtKB-KW"/>
</dbReference>
<organism evidence="9 10">
    <name type="scientific">Pseudosulfitobacter pseudonitzschiae</name>
    <dbReference type="NCBI Taxonomy" id="1402135"/>
    <lineage>
        <taxon>Bacteria</taxon>
        <taxon>Pseudomonadati</taxon>
        <taxon>Pseudomonadota</taxon>
        <taxon>Alphaproteobacteria</taxon>
        <taxon>Rhodobacterales</taxon>
        <taxon>Roseobacteraceae</taxon>
        <taxon>Pseudosulfitobacter</taxon>
    </lineage>
</organism>
<dbReference type="PANTHER" id="PTHR30502:SF0">
    <property type="entry name" value="PHOSPHOENOLPYRUVATE CARBOXYLASE FAMILY PROTEIN"/>
    <property type="match status" value="1"/>
</dbReference>
<keyword evidence="4 9" id="KW-0456">Lyase</keyword>
<dbReference type="FunFam" id="3.20.20.60:FF:000004">
    <property type="entry name" value="5-keto-4-deoxy-D-glucarate aldolase"/>
    <property type="match status" value="1"/>
</dbReference>